<sequence length="146" mass="16730">MTLIKYNPSLPNTENRSFSSLLDKFFNDSFNGVGKEMQHFAPQVDIAESKKSFEIAVAAPGMKKSDFNIDMKDGSITISGERKFEEKKEEKNFHSVETQYGSFSRTFHLPENIEEDNIEASYQDGILTIVIPKDEKKELKRTIQIK</sequence>
<reference evidence="5" key="1">
    <citation type="submission" date="2017-04" db="EMBL/GenBank/DDBJ databases">
        <authorList>
            <person name="Varghese N."/>
            <person name="Submissions S."/>
        </authorList>
    </citation>
    <scope>NUCLEOTIDE SEQUENCE [LARGE SCALE GENOMIC DNA]</scope>
    <source>
        <strain evidence="5">DSM 4125</strain>
    </source>
</reference>
<dbReference type="CDD" id="cd06464">
    <property type="entry name" value="ACD_sHsps-like"/>
    <property type="match status" value="1"/>
</dbReference>
<dbReference type="PANTHER" id="PTHR11527">
    <property type="entry name" value="HEAT-SHOCK PROTEIN 20 FAMILY MEMBER"/>
    <property type="match status" value="1"/>
</dbReference>
<dbReference type="InterPro" id="IPR008978">
    <property type="entry name" value="HSP20-like_chaperone"/>
</dbReference>
<name>A0A1X7IY09_9BACT</name>
<dbReference type="InterPro" id="IPR031107">
    <property type="entry name" value="Small_HSP"/>
</dbReference>
<evidence type="ECO:0000313" key="5">
    <source>
        <dbReference type="Proteomes" id="UP000193804"/>
    </source>
</evidence>
<dbReference type="EMBL" id="FXAW01000002">
    <property type="protein sequence ID" value="SMG20007.1"/>
    <property type="molecule type" value="Genomic_DNA"/>
</dbReference>
<comment type="similarity">
    <text evidence="1 2">Belongs to the small heat shock protein (HSP20) family.</text>
</comment>
<proteinExistence type="inferred from homology"/>
<dbReference type="Pfam" id="PF00011">
    <property type="entry name" value="HSP20"/>
    <property type="match status" value="1"/>
</dbReference>
<evidence type="ECO:0000259" key="3">
    <source>
        <dbReference type="PROSITE" id="PS01031"/>
    </source>
</evidence>
<keyword evidence="5" id="KW-1185">Reference proteome</keyword>
<evidence type="ECO:0000256" key="1">
    <source>
        <dbReference type="PROSITE-ProRule" id="PRU00285"/>
    </source>
</evidence>
<evidence type="ECO:0000256" key="2">
    <source>
        <dbReference type="RuleBase" id="RU003616"/>
    </source>
</evidence>
<dbReference type="InterPro" id="IPR002068">
    <property type="entry name" value="A-crystallin/Hsp20_dom"/>
</dbReference>
<dbReference type="SUPFAM" id="SSF49764">
    <property type="entry name" value="HSP20-like chaperones"/>
    <property type="match status" value="1"/>
</dbReference>
<dbReference type="PROSITE" id="PS01031">
    <property type="entry name" value="SHSP"/>
    <property type="match status" value="1"/>
</dbReference>
<dbReference type="OrthoDB" id="9814487at2"/>
<dbReference type="STRING" id="1028.SAMN05661096_01065"/>
<organism evidence="4 5">
    <name type="scientific">Marivirga sericea</name>
    <dbReference type="NCBI Taxonomy" id="1028"/>
    <lineage>
        <taxon>Bacteria</taxon>
        <taxon>Pseudomonadati</taxon>
        <taxon>Bacteroidota</taxon>
        <taxon>Cytophagia</taxon>
        <taxon>Cytophagales</taxon>
        <taxon>Marivirgaceae</taxon>
        <taxon>Marivirga</taxon>
    </lineage>
</organism>
<protein>
    <submittedName>
        <fullName evidence="4">HSP20 family protein</fullName>
    </submittedName>
</protein>
<gene>
    <name evidence="4" type="ORF">SAMN05661096_01065</name>
</gene>
<feature type="domain" description="SHSP" evidence="3">
    <location>
        <begin position="35"/>
        <end position="146"/>
    </location>
</feature>
<dbReference type="Gene3D" id="2.60.40.790">
    <property type="match status" value="1"/>
</dbReference>
<dbReference type="RefSeq" id="WP_085516046.1">
    <property type="nucleotide sequence ID" value="NZ_FXAW01000002.1"/>
</dbReference>
<evidence type="ECO:0000313" key="4">
    <source>
        <dbReference type="EMBL" id="SMG20007.1"/>
    </source>
</evidence>
<accession>A0A1X7IY09</accession>
<dbReference type="Proteomes" id="UP000193804">
    <property type="component" value="Unassembled WGS sequence"/>
</dbReference>
<dbReference type="AlphaFoldDB" id="A0A1X7IY09"/>